<organism evidence="2">
    <name type="scientific">uncultured Thermomicrobiales bacterium</name>
    <dbReference type="NCBI Taxonomy" id="1645740"/>
    <lineage>
        <taxon>Bacteria</taxon>
        <taxon>Pseudomonadati</taxon>
        <taxon>Thermomicrobiota</taxon>
        <taxon>Thermomicrobia</taxon>
        <taxon>Thermomicrobiales</taxon>
        <taxon>environmental samples</taxon>
    </lineage>
</organism>
<gene>
    <name evidence="2" type="ORF">AVDCRST_MAG18-4383</name>
</gene>
<feature type="non-terminal residue" evidence="2">
    <location>
        <position position="135"/>
    </location>
</feature>
<proteinExistence type="predicted"/>
<protein>
    <submittedName>
        <fullName evidence="2">Uncharacterized protein</fullName>
    </submittedName>
</protein>
<evidence type="ECO:0000313" key="2">
    <source>
        <dbReference type="EMBL" id="CAA9588503.1"/>
    </source>
</evidence>
<name>A0A6J4VVY5_9BACT</name>
<feature type="compositionally biased region" description="Basic and acidic residues" evidence="1">
    <location>
        <begin position="1"/>
        <end position="20"/>
    </location>
</feature>
<evidence type="ECO:0000256" key="1">
    <source>
        <dbReference type="SAM" id="MobiDB-lite"/>
    </source>
</evidence>
<dbReference type="AlphaFoldDB" id="A0A6J4VVY5"/>
<dbReference type="EMBL" id="CADCWN010000351">
    <property type="protein sequence ID" value="CAA9588503.1"/>
    <property type="molecule type" value="Genomic_DNA"/>
</dbReference>
<feature type="non-terminal residue" evidence="2">
    <location>
        <position position="1"/>
    </location>
</feature>
<sequence length="135" mass="13897">ETNSDHRASADGDRRDRADRAGVTLLDRQCAGFRRAAHPDRAADRPAALDPGGAGAPGGTSARLGGPGLSLGSARPGPRDDPGADPARLGALDRAGRPPIAGPRRARPRRYPGEADQGGALTPRPCNRAATRWGV</sequence>
<reference evidence="2" key="1">
    <citation type="submission" date="2020-02" db="EMBL/GenBank/DDBJ databases">
        <authorList>
            <person name="Meier V. D."/>
        </authorList>
    </citation>
    <scope>NUCLEOTIDE SEQUENCE</scope>
    <source>
        <strain evidence="2">AVDCRST_MAG18</strain>
    </source>
</reference>
<accession>A0A6J4VVY5</accession>
<feature type="region of interest" description="Disordered" evidence="1">
    <location>
        <begin position="1"/>
        <end position="135"/>
    </location>
</feature>